<gene>
    <name evidence="5" type="ORF">WJX74_005510</name>
</gene>
<feature type="domain" description="Plastid division protein CDP1-like 2nd alpha solenoid" evidence="3">
    <location>
        <begin position="452"/>
        <end position="523"/>
    </location>
</feature>
<dbReference type="InterPro" id="IPR057137">
    <property type="entry name" value="CDP1-like_a_solenoid_2"/>
</dbReference>
<feature type="compositionally biased region" description="Polar residues" evidence="1">
    <location>
        <begin position="573"/>
        <end position="583"/>
    </location>
</feature>
<dbReference type="InterPro" id="IPR058032">
    <property type="entry name" value="CDP1-like_a_solenoid_1"/>
</dbReference>
<dbReference type="Pfam" id="PF25515">
    <property type="entry name" value="Arm_PDR"/>
    <property type="match status" value="1"/>
</dbReference>
<evidence type="ECO:0000259" key="4">
    <source>
        <dbReference type="Pfam" id="PF25515"/>
    </source>
</evidence>
<evidence type="ECO:0000313" key="5">
    <source>
        <dbReference type="EMBL" id="KAK9843004.1"/>
    </source>
</evidence>
<feature type="region of interest" description="Disordered" evidence="1">
    <location>
        <begin position="612"/>
        <end position="668"/>
    </location>
</feature>
<evidence type="ECO:0000256" key="1">
    <source>
        <dbReference type="SAM" id="MobiDB-lite"/>
    </source>
</evidence>
<dbReference type="Proteomes" id="UP001438707">
    <property type="component" value="Unassembled WGS sequence"/>
</dbReference>
<reference evidence="5 6" key="1">
    <citation type="journal article" date="2024" name="Nat. Commun.">
        <title>Phylogenomics reveals the evolutionary origins of lichenization in chlorophyte algae.</title>
        <authorList>
            <person name="Puginier C."/>
            <person name="Libourel C."/>
            <person name="Otte J."/>
            <person name="Skaloud P."/>
            <person name="Haon M."/>
            <person name="Grisel S."/>
            <person name="Petersen M."/>
            <person name="Berrin J.G."/>
            <person name="Delaux P.M."/>
            <person name="Dal Grande F."/>
            <person name="Keller J."/>
        </authorList>
    </citation>
    <scope>NUCLEOTIDE SEQUENCE [LARGE SCALE GENOMIC DNA]</scope>
    <source>
        <strain evidence="5 6">SAG 2145</strain>
    </source>
</reference>
<dbReference type="EMBL" id="JALJOS010000002">
    <property type="protein sequence ID" value="KAK9843004.1"/>
    <property type="molecule type" value="Genomic_DNA"/>
</dbReference>
<accession>A0AAW1SAQ2</accession>
<comment type="caution">
    <text evidence="5">The sequence shown here is derived from an EMBL/GenBank/DDBJ whole genome shotgun (WGS) entry which is preliminary data.</text>
</comment>
<feature type="compositionally biased region" description="Polar residues" evidence="1">
    <location>
        <begin position="37"/>
        <end position="48"/>
    </location>
</feature>
<feature type="compositionally biased region" description="Polar residues" evidence="1">
    <location>
        <begin position="545"/>
        <end position="564"/>
    </location>
</feature>
<feature type="compositionally biased region" description="Low complexity" evidence="1">
    <location>
        <begin position="612"/>
        <end position="663"/>
    </location>
</feature>
<feature type="region of interest" description="Disordered" evidence="1">
    <location>
        <begin position="30"/>
        <end position="54"/>
    </location>
</feature>
<proteinExistence type="predicted"/>
<feature type="domain" description="Plastid division protein CDP1-like 1st alpha solenoid" evidence="4">
    <location>
        <begin position="153"/>
        <end position="295"/>
    </location>
</feature>
<sequence>MEISIGSHKVFIAGFPTSVPPDILRQRACPHHKLSRGSPSTWGPLSQRQARKDTEVPATIAVKAALAGLQGAMRKREATLPLPVDYGQLLGLRGPEAQSEPLVQAAVEELGRSELEDGYSPRAVEGRMLVLQEAAEGVRHARNHPGMEPRQLEVEWALLPGTLALLQEVGENEVVLGVGAAALERWEAGPHRRDITLAMALSHCSLAREAFGVREQAAAGCARLEEALGLLRGIGSPALAPLLADEIDGALRELQPQCVLEHLKLPLGLAHGPMRKQAINVLKALLAGGADGQSASVDATYVATALRRLTAQETVLMLEWADVARDPTATWCTPELLQYAALAHLVTGFTQRRPVFVQTADNILSALDQGGTSTMEAVVTRVLLGNPDEALDMLRAAERQGISGSSGRAMSEAYSSAPWDGYGDGSKSNNGAFAASGPRGSRASASALPPRHEALSFIRAHSDDPQDLLPGLCLFIEQWLAQVAFKQFRDLNDNAPSSSLVEFFQDGRVTGYLQQHADSQKAAAAKPLSGLQGAASGVASNLQRVFSQSPPNPFSSRSAASSQEVHGGLLTSEGKQSGASRLQSAARQPSLRIAAAALLALGLGSALLLRSRSSSQPTPRTSSLPGVSSPASQTSSQRSAPAASAASATRVPPQQQQQQQQVQSAPQLSKRSAEAVIRGWQEAKAAALGPKHDTSRLVGVVAEPWLTVVTQEASAAQESGWFWEYDLKSVSVERISEGPAAGQMRVRAKLKETGTLYAANGKRADEHAYSNPYSVEYTLQQADGSSTWLLANALVLGGK</sequence>
<name>A0AAW1SAQ2_9CHLO</name>
<dbReference type="Pfam" id="PF23468">
    <property type="entry name" value="ARC6"/>
    <property type="match status" value="1"/>
</dbReference>
<feature type="domain" description="Plastid division protein CDP1-like IMS" evidence="2">
    <location>
        <begin position="673"/>
        <end position="789"/>
    </location>
</feature>
<evidence type="ECO:0000259" key="3">
    <source>
        <dbReference type="Pfam" id="PF23468"/>
    </source>
</evidence>
<dbReference type="InterPro" id="IPR025344">
    <property type="entry name" value="CDP1-like_IMS"/>
</dbReference>
<feature type="region of interest" description="Disordered" evidence="1">
    <location>
        <begin position="545"/>
        <end position="583"/>
    </location>
</feature>
<dbReference type="PANTHER" id="PTHR33925:SF1">
    <property type="entry name" value="PROTEIN ACCUMULATION AND REPLICATION OF CHLOROPLASTS 6, CHLOROPLASTIC"/>
    <property type="match status" value="1"/>
</dbReference>
<evidence type="ECO:0000313" key="6">
    <source>
        <dbReference type="Proteomes" id="UP001438707"/>
    </source>
</evidence>
<keyword evidence="6" id="KW-1185">Reference proteome</keyword>
<evidence type="ECO:0008006" key="7">
    <source>
        <dbReference type="Google" id="ProtNLM"/>
    </source>
</evidence>
<evidence type="ECO:0000259" key="2">
    <source>
        <dbReference type="Pfam" id="PF13355"/>
    </source>
</evidence>
<protein>
    <recommendedName>
        <fullName evidence="7">ARC6 IMS domain-containing protein</fullName>
    </recommendedName>
</protein>
<dbReference type="InterPro" id="IPR044685">
    <property type="entry name" value="CPD1-like"/>
</dbReference>
<dbReference type="PANTHER" id="PTHR33925">
    <property type="entry name" value="PLASTID DIVISION PROTEIN CDP1, CHLOROPLASTIC-RELATED"/>
    <property type="match status" value="1"/>
</dbReference>
<dbReference type="Pfam" id="PF13355">
    <property type="entry name" value="ARC6-like_IMS"/>
    <property type="match status" value="1"/>
</dbReference>
<organism evidence="5 6">
    <name type="scientific">Apatococcus lobatus</name>
    <dbReference type="NCBI Taxonomy" id="904363"/>
    <lineage>
        <taxon>Eukaryota</taxon>
        <taxon>Viridiplantae</taxon>
        <taxon>Chlorophyta</taxon>
        <taxon>core chlorophytes</taxon>
        <taxon>Trebouxiophyceae</taxon>
        <taxon>Chlorellales</taxon>
        <taxon>Chlorellaceae</taxon>
        <taxon>Apatococcus</taxon>
    </lineage>
</organism>
<dbReference type="AlphaFoldDB" id="A0AAW1SAQ2"/>